<feature type="signal peptide" evidence="2">
    <location>
        <begin position="1"/>
        <end position="19"/>
    </location>
</feature>
<name>A0ABU4WFT2_9BACT</name>
<sequence length="649" mass="72823">MKHFFITPIFVLFAFSAQGQILPQTPSVSPSAISPQSQGNGNVQTQSQKTEIAPATNNTSVSLAPSTSLDSGTLERTQDKLFDVESDSIDFENGQFKWKGKTFDLGSSRVVRSRFERYLAMDLRDQNFDSYQKILKEITGALSPANDEISPEVIRSAWSKLYDAAEYDIDNDGCIAIANCVYQAWRMKVEYEKAKVREAQAGYEKSSAERVLDQMERKANMDNYEAQKRAMSTTKDKRVVAVPTNVNKLAFASKAYAEKVAKKTLKEAERNAVGAQSILQFQSQTMTFLLARKFQHANISAYFYRHIYKGGAQNFEVGKEEFANFYPVSNILPTNDLMESLATEARNDVREGMITVNTLYDSGQRYTALMRLMETFMLGENEPSVRAFDFEKKKVLHQIYRDAILVKTLADNRDLAAIEEALKRISALADDFPSHEAYSKIRIAKQASNLKIMEARASAFAGNLESAKASITEAAKIWPLNPELDKFTDEVMKMSVGASKYISRFDELLERQNYREIMDNAAEFGIALRDNPEKIAKLKEIVSNVSQIDFLIAQAKELGLQGNSYVAWELLEKARAIDAADPILARAMASLAPSVAGYVQILDKARLAEKSGKFIEALNLYLRAQDIFPTSQTCREGISRISNKFPSFK</sequence>
<dbReference type="Proteomes" id="UP001275932">
    <property type="component" value="Unassembled WGS sequence"/>
</dbReference>
<reference evidence="3 4" key="1">
    <citation type="submission" date="2022-03" db="EMBL/GenBank/DDBJ databases">
        <title>Novel taxa within the pig intestine.</title>
        <authorList>
            <person name="Wylensek D."/>
            <person name="Bishof K."/>
            <person name="Afrizal A."/>
            <person name="Clavel T."/>
        </authorList>
    </citation>
    <scope>NUCLEOTIDE SEQUENCE [LARGE SCALE GENOMIC DNA]</scope>
    <source>
        <strain evidence="3 4">CLA-KB-P66</strain>
    </source>
</reference>
<accession>A0ABU4WFT2</accession>
<evidence type="ECO:0000256" key="1">
    <source>
        <dbReference type="SAM" id="MobiDB-lite"/>
    </source>
</evidence>
<proteinExistence type="predicted"/>
<organism evidence="3 4">
    <name type="scientific">Intestinicryptomonas porci</name>
    <dbReference type="NCBI Taxonomy" id="2926320"/>
    <lineage>
        <taxon>Bacteria</taxon>
        <taxon>Pseudomonadati</taxon>
        <taxon>Verrucomicrobiota</taxon>
        <taxon>Opitutia</taxon>
        <taxon>Opitutales</taxon>
        <taxon>Intestinicryptomonaceae</taxon>
        <taxon>Intestinicryptomonas</taxon>
    </lineage>
</organism>
<evidence type="ECO:0000256" key="2">
    <source>
        <dbReference type="SAM" id="SignalP"/>
    </source>
</evidence>
<keyword evidence="4" id="KW-1185">Reference proteome</keyword>
<dbReference type="RefSeq" id="WP_370396519.1">
    <property type="nucleotide sequence ID" value="NZ_JALBUT010000002.1"/>
</dbReference>
<feature type="chain" id="PRO_5045921607" evidence="2">
    <location>
        <begin position="20"/>
        <end position="649"/>
    </location>
</feature>
<feature type="region of interest" description="Disordered" evidence="1">
    <location>
        <begin position="24"/>
        <end position="72"/>
    </location>
</feature>
<dbReference type="EMBL" id="JALBUT010000002">
    <property type="protein sequence ID" value="MDX8415074.1"/>
    <property type="molecule type" value="Genomic_DNA"/>
</dbReference>
<protein>
    <submittedName>
        <fullName evidence="3">Uncharacterized protein</fullName>
    </submittedName>
</protein>
<evidence type="ECO:0000313" key="4">
    <source>
        <dbReference type="Proteomes" id="UP001275932"/>
    </source>
</evidence>
<keyword evidence="2" id="KW-0732">Signal</keyword>
<comment type="caution">
    <text evidence="3">The sequence shown here is derived from an EMBL/GenBank/DDBJ whole genome shotgun (WGS) entry which is preliminary data.</text>
</comment>
<evidence type="ECO:0000313" key="3">
    <source>
        <dbReference type="EMBL" id="MDX8415074.1"/>
    </source>
</evidence>
<gene>
    <name evidence="3" type="ORF">MOX91_02620</name>
</gene>